<name>A0A0E9UQC1_ANGAN</name>
<sequence>MYVSTNFLKSLKV</sequence>
<evidence type="ECO:0000313" key="1">
    <source>
        <dbReference type="EMBL" id="JAH68059.1"/>
    </source>
</evidence>
<proteinExistence type="predicted"/>
<reference evidence="1" key="1">
    <citation type="submission" date="2014-11" db="EMBL/GenBank/DDBJ databases">
        <authorList>
            <person name="Amaro Gonzalez C."/>
        </authorList>
    </citation>
    <scope>NUCLEOTIDE SEQUENCE</scope>
</reference>
<reference evidence="1" key="2">
    <citation type="journal article" date="2015" name="Fish Shellfish Immunol.">
        <title>Early steps in the European eel (Anguilla anguilla)-Vibrio vulnificus interaction in the gills: Role of the RtxA13 toxin.</title>
        <authorList>
            <person name="Callol A."/>
            <person name="Pajuelo D."/>
            <person name="Ebbesson L."/>
            <person name="Teles M."/>
            <person name="MacKenzie S."/>
            <person name="Amaro C."/>
        </authorList>
    </citation>
    <scope>NUCLEOTIDE SEQUENCE</scope>
</reference>
<accession>A0A0E9UQC1</accession>
<protein>
    <submittedName>
        <fullName evidence="1">Uncharacterized protein</fullName>
    </submittedName>
</protein>
<organism evidence="1">
    <name type="scientific">Anguilla anguilla</name>
    <name type="common">European freshwater eel</name>
    <name type="synonym">Muraena anguilla</name>
    <dbReference type="NCBI Taxonomy" id="7936"/>
    <lineage>
        <taxon>Eukaryota</taxon>
        <taxon>Metazoa</taxon>
        <taxon>Chordata</taxon>
        <taxon>Craniata</taxon>
        <taxon>Vertebrata</taxon>
        <taxon>Euteleostomi</taxon>
        <taxon>Actinopterygii</taxon>
        <taxon>Neopterygii</taxon>
        <taxon>Teleostei</taxon>
        <taxon>Anguilliformes</taxon>
        <taxon>Anguillidae</taxon>
        <taxon>Anguilla</taxon>
    </lineage>
</organism>
<dbReference type="EMBL" id="GBXM01040518">
    <property type="protein sequence ID" value="JAH68059.1"/>
    <property type="molecule type" value="Transcribed_RNA"/>
</dbReference>